<reference evidence="3" key="1">
    <citation type="submission" date="2017-11" db="EMBL/GenBank/DDBJ databases">
        <title>Complete Genome Sequence of Kyrpidia sp. Strain EA-1, a thermophilic, hydrogen-oxidizing Bacterium, isolated from the Azores.</title>
        <authorList>
            <person name="Reiner J.E."/>
            <person name="Lapp C.J."/>
            <person name="Bunk B."/>
            <person name="Gescher J."/>
        </authorList>
    </citation>
    <scope>NUCLEOTIDE SEQUENCE [LARGE SCALE GENOMIC DNA]</scope>
    <source>
        <strain evidence="3">EA-1</strain>
    </source>
</reference>
<dbReference type="AlphaFoldDB" id="A0A2K8N735"/>
<dbReference type="GO" id="GO:0050043">
    <property type="term" value="F:lactate racemase activity"/>
    <property type="evidence" value="ECO:0007669"/>
    <property type="project" value="InterPro"/>
</dbReference>
<dbReference type="RefSeq" id="WP_100667424.1">
    <property type="nucleotide sequence ID" value="NZ_CP024955.1"/>
</dbReference>
<evidence type="ECO:0000259" key="1">
    <source>
        <dbReference type="Pfam" id="PF09861"/>
    </source>
</evidence>
<organism evidence="2 3">
    <name type="scientific">Kyrpidia spormannii</name>
    <dbReference type="NCBI Taxonomy" id="2055160"/>
    <lineage>
        <taxon>Bacteria</taxon>
        <taxon>Bacillati</taxon>
        <taxon>Bacillota</taxon>
        <taxon>Bacilli</taxon>
        <taxon>Bacillales</taxon>
        <taxon>Alicyclobacillaceae</taxon>
        <taxon>Kyrpidia</taxon>
    </lineage>
</organism>
<dbReference type="KEGG" id="kyr:CVV65_06310"/>
<evidence type="ECO:0000313" key="2">
    <source>
        <dbReference type="EMBL" id="ATY84607.1"/>
    </source>
</evidence>
<sequence>MKWARVRRNLETPEIADLEGVVERETAAVLGRAFDRPLRVAIPAGSRGIFGIDRILRTVVQTIRSFGGDPFLFAAMGSHGGGTAEGQRQILASLGISEEAMGAPVSCSSEVVQVGETPSGLPVYVAREAAEADAILVVNRVKPHTSFHGPHESGLAKMLSVGMGRAAGAEAVHRLGVGHLPGVVPEIAGEVLRRLPVIGGLGIVENSRERPAHIRGFRAADLLAGDRALLQEARRLMPGLPTDRLDLLVVREMGKNFSGTGMDTNVIGRLRITGVPEPQDVQITYIAVCDLSEASHGNATGVGLADFTTEKLAAKIDRAATYLNCLTSGFVARAAVPMTFSSEKEMLDSAFRALKRPPHQVRWMAVANTLELGEVRVGEALWEEALTWPDVAGVGALRDVTFTADGDLVWEEEEEGKDRG</sequence>
<dbReference type="Proteomes" id="UP000231932">
    <property type="component" value="Chromosome"/>
</dbReference>
<dbReference type="OrthoDB" id="9788398at2"/>
<feature type="domain" description="LarA-like N-terminal" evidence="1">
    <location>
        <begin position="52"/>
        <end position="146"/>
    </location>
</feature>
<dbReference type="EMBL" id="CP024955">
    <property type="protein sequence ID" value="ATY84607.1"/>
    <property type="molecule type" value="Genomic_DNA"/>
</dbReference>
<evidence type="ECO:0000313" key="3">
    <source>
        <dbReference type="Proteomes" id="UP000231932"/>
    </source>
</evidence>
<dbReference type="Pfam" id="PF09861">
    <property type="entry name" value="Lar_N"/>
    <property type="match status" value="1"/>
</dbReference>
<protein>
    <recommendedName>
        <fullName evidence="1">LarA-like N-terminal domain-containing protein</fullName>
    </recommendedName>
</protein>
<dbReference type="Gene3D" id="3.40.50.11440">
    <property type="match status" value="1"/>
</dbReference>
<accession>A0A2K8N735</accession>
<keyword evidence="3" id="KW-1185">Reference proteome</keyword>
<dbReference type="InterPro" id="IPR018657">
    <property type="entry name" value="LarA-like_N"/>
</dbReference>
<name>A0A2K8N735_9BACL</name>
<gene>
    <name evidence="2" type="ORF">CVV65_06310</name>
</gene>
<proteinExistence type="predicted"/>